<dbReference type="FunFam" id="3.40.50.1220:FF:000004">
    <property type="entry name" value="Electron transfer flavoprotein"/>
    <property type="match status" value="1"/>
</dbReference>
<dbReference type="InterPro" id="IPR029035">
    <property type="entry name" value="DHS-like_NAD/FAD-binding_dom"/>
</dbReference>
<comment type="similarity">
    <text evidence="1">Belongs to the ETF alpha-subunit/FixB family.</text>
</comment>
<organism evidence="9 10">
    <name type="scientific">Enteroscipio rubneri</name>
    <dbReference type="NCBI Taxonomy" id="2070686"/>
    <lineage>
        <taxon>Bacteria</taxon>
        <taxon>Bacillati</taxon>
        <taxon>Actinomycetota</taxon>
        <taxon>Coriobacteriia</taxon>
        <taxon>Eggerthellales</taxon>
        <taxon>Eggerthellaceae</taxon>
        <taxon>Enteroscipio</taxon>
    </lineage>
</organism>
<dbReference type="InterPro" id="IPR014729">
    <property type="entry name" value="Rossmann-like_a/b/a_fold"/>
</dbReference>
<dbReference type="Gene3D" id="3.40.50.620">
    <property type="entry name" value="HUPs"/>
    <property type="match status" value="1"/>
</dbReference>
<evidence type="ECO:0000313" key="10">
    <source>
        <dbReference type="Proteomes" id="UP000236197"/>
    </source>
</evidence>
<dbReference type="SUPFAM" id="SSF52402">
    <property type="entry name" value="Adenine nucleotide alpha hydrolases-like"/>
    <property type="match status" value="1"/>
</dbReference>
<proteinExistence type="inferred from homology"/>
<dbReference type="PANTHER" id="PTHR43153:SF1">
    <property type="entry name" value="ELECTRON TRANSFER FLAVOPROTEIN SUBUNIT ALPHA, MITOCHONDRIAL"/>
    <property type="match status" value="1"/>
</dbReference>
<feature type="domain" description="Electron transfer flavoprotein alpha/beta-subunit N-terminal" evidence="8">
    <location>
        <begin position="11"/>
        <end position="125"/>
    </location>
</feature>
<evidence type="ECO:0000256" key="5">
    <source>
        <dbReference type="ARBA" id="ARBA00025649"/>
    </source>
</evidence>
<comment type="function">
    <text evidence="5">The electron transfer flavoprotein serves as a specific electron acceptor for other dehydrogenases. It transfers the electrons to the main respiratory chain via ETF-ubiquinone oxidoreductase (ETF dehydrogenase).</text>
</comment>
<dbReference type="Pfam" id="PF01012">
    <property type="entry name" value="ETF"/>
    <property type="match status" value="1"/>
</dbReference>
<dbReference type="EMBL" id="PPEK01000010">
    <property type="protein sequence ID" value="PNV67297.1"/>
    <property type="molecule type" value="Genomic_DNA"/>
</dbReference>
<dbReference type="AlphaFoldDB" id="A0A2K2UAF0"/>
<evidence type="ECO:0000259" key="7">
    <source>
        <dbReference type="Pfam" id="PF00766"/>
    </source>
</evidence>
<keyword evidence="3" id="KW-0813">Transport</keyword>
<reference evidence="10" key="1">
    <citation type="submission" date="2018-01" db="EMBL/GenBank/DDBJ databases">
        <title>Rubneribacter badeniensis gen. nov., sp. nov., and Colonibacter rubneri, gen. nov., sp. nov., WGS of new members of the Eggerthellaceae.</title>
        <authorList>
            <person name="Danylec N."/>
            <person name="Stoll D.A."/>
            <person name="Doetsch A."/>
            <person name="Kulling S.E."/>
            <person name="Huch M."/>
        </authorList>
    </citation>
    <scope>NUCLEOTIDE SEQUENCE [LARGE SCALE GENOMIC DNA]</scope>
    <source>
        <strain evidence="10">ResAG-96</strain>
    </source>
</reference>
<comment type="caution">
    <text evidence="9">The sequence shown here is derived from an EMBL/GenBank/DDBJ whole genome shotgun (WGS) entry which is preliminary data.</text>
</comment>
<keyword evidence="10" id="KW-1185">Reference proteome</keyword>
<evidence type="ECO:0000256" key="1">
    <source>
        <dbReference type="ARBA" id="ARBA00005817"/>
    </source>
</evidence>
<dbReference type="InterPro" id="IPR001308">
    <property type="entry name" value="ETF_a/FixB"/>
</dbReference>
<feature type="binding site" evidence="6">
    <location>
        <position position="187"/>
    </location>
    <ligand>
        <name>FAD</name>
        <dbReference type="ChEBI" id="CHEBI:57692"/>
    </ligand>
</feature>
<dbReference type="PANTHER" id="PTHR43153">
    <property type="entry name" value="ELECTRON TRANSFER FLAVOPROTEIN ALPHA"/>
    <property type="match status" value="1"/>
</dbReference>
<feature type="binding site" evidence="6">
    <location>
        <begin position="212"/>
        <end position="213"/>
    </location>
    <ligand>
        <name>FAD</name>
        <dbReference type="ChEBI" id="CHEBI:57692"/>
    </ligand>
</feature>
<accession>A0A2K2UAF0</accession>
<evidence type="ECO:0000256" key="6">
    <source>
        <dbReference type="PIRSR" id="PIRSR000089-1"/>
    </source>
</evidence>
<dbReference type="Gene3D" id="3.40.50.1220">
    <property type="entry name" value="TPP-binding domain"/>
    <property type="match status" value="1"/>
</dbReference>
<feature type="binding site" evidence="6">
    <location>
        <position position="265"/>
    </location>
    <ligand>
        <name>FAD</name>
        <dbReference type="ChEBI" id="CHEBI:57692"/>
    </ligand>
</feature>
<dbReference type="GO" id="GO:0050660">
    <property type="term" value="F:flavin adenine dinucleotide binding"/>
    <property type="evidence" value="ECO:0007669"/>
    <property type="project" value="InterPro"/>
</dbReference>
<comment type="subunit">
    <text evidence="2">Heterodimer of an alpha and a beta subunit.</text>
</comment>
<comment type="cofactor">
    <cofactor evidence="6">
        <name>FAD</name>
        <dbReference type="ChEBI" id="CHEBI:57692"/>
    </cofactor>
    <text evidence="6">Binds 1 FAD per dimer.</text>
</comment>
<name>A0A2K2UAF0_9ACTN</name>
<dbReference type="InterPro" id="IPR014730">
    <property type="entry name" value="ETF_a/b_N"/>
</dbReference>
<protein>
    <submittedName>
        <fullName evidence="9">Electron transfer flavoprotein subunit alpha</fullName>
    </submittedName>
</protein>
<keyword evidence="4" id="KW-0285">Flavoprotein</keyword>
<evidence type="ECO:0000313" key="9">
    <source>
        <dbReference type="EMBL" id="PNV67297.1"/>
    </source>
</evidence>
<evidence type="ECO:0000256" key="2">
    <source>
        <dbReference type="ARBA" id="ARBA00011355"/>
    </source>
</evidence>
<dbReference type="PIRSF" id="PIRSF000089">
    <property type="entry name" value="Electra_flavoP_a"/>
    <property type="match status" value="1"/>
</dbReference>
<dbReference type="InterPro" id="IPR014731">
    <property type="entry name" value="ETF_asu_C"/>
</dbReference>
<dbReference type="OrthoDB" id="9770286at2"/>
<dbReference type="RefSeq" id="WP_103265370.1">
    <property type="nucleotide sequence ID" value="NZ_CABMLE010000010.1"/>
</dbReference>
<evidence type="ECO:0000256" key="4">
    <source>
        <dbReference type="ARBA" id="ARBA00022630"/>
    </source>
</evidence>
<dbReference type="Proteomes" id="UP000236197">
    <property type="component" value="Unassembled WGS sequence"/>
</dbReference>
<dbReference type="Pfam" id="PF00766">
    <property type="entry name" value="ETF_alpha"/>
    <property type="match status" value="1"/>
</dbReference>
<evidence type="ECO:0000256" key="3">
    <source>
        <dbReference type="ARBA" id="ARBA00022448"/>
    </source>
</evidence>
<dbReference type="GO" id="GO:0033539">
    <property type="term" value="P:fatty acid beta-oxidation using acyl-CoA dehydrogenase"/>
    <property type="evidence" value="ECO:0007669"/>
    <property type="project" value="TreeGrafter"/>
</dbReference>
<keyword evidence="6" id="KW-0274">FAD</keyword>
<feature type="binding site" evidence="6">
    <location>
        <begin position="244"/>
        <end position="251"/>
    </location>
    <ligand>
        <name>FAD</name>
        <dbReference type="ChEBI" id="CHEBI:57692"/>
    </ligand>
</feature>
<gene>
    <name evidence="9" type="ORF">C2L71_08625</name>
</gene>
<evidence type="ECO:0000259" key="8">
    <source>
        <dbReference type="Pfam" id="PF01012"/>
    </source>
</evidence>
<dbReference type="GO" id="GO:0009055">
    <property type="term" value="F:electron transfer activity"/>
    <property type="evidence" value="ECO:0007669"/>
    <property type="project" value="InterPro"/>
</dbReference>
<feature type="domain" description="Electron transfer flavoprotein alpha subunit C-terminal" evidence="7">
    <location>
        <begin position="175"/>
        <end position="255"/>
    </location>
</feature>
<dbReference type="SUPFAM" id="SSF52467">
    <property type="entry name" value="DHS-like NAD/FAD-binding domain"/>
    <property type="match status" value="1"/>
</dbReference>
<sequence>MKAFVIAEAAEAQKDLCAGARTLADEVVLVSIGDAPQTGVADKAYHIALPEGELYENATDTVIALFDEVAPEIVLVETTPRLKIVGGRLAAHADTSVINDVAAFDGDAAESLYFGGLATMKRRPAGSVRIYSTNGSMFSEAEASGTDAVEEREFVPASNPLKLRGKREVVQEGADIGRAPIVVGAGRGFAKEEDLDLARSLAAAVRGEIACSRPIAENEKWLPKSLYIGVSGRVISPKVYFAVGISGQMQHMVGVTGADTIIAINKDANAPVFKQADYGLVADLQEVLPVLTEKLA</sequence>